<keyword evidence="3" id="KW-1003">Cell membrane</keyword>
<dbReference type="Proteomes" id="UP001165679">
    <property type="component" value="Unassembled WGS sequence"/>
</dbReference>
<dbReference type="GO" id="GO:0005886">
    <property type="term" value="C:plasma membrane"/>
    <property type="evidence" value="ECO:0007669"/>
    <property type="project" value="UniProtKB-SubCell"/>
</dbReference>
<keyword evidence="6 9" id="KW-1133">Transmembrane helix</keyword>
<dbReference type="GO" id="GO:0022857">
    <property type="term" value="F:transmembrane transporter activity"/>
    <property type="evidence" value="ECO:0007669"/>
    <property type="project" value="InterPro"/>
</dbReference>
<keyword evidence="2" id="KW-0813">Transport</keyword>
<feature type="transmembrane region" description="Helical" evidence="9">
    <location>
        <begin position="12"/>
        <end position="30"/>
    </location>
</feature>
<evidence type="ECO:0000256" key="1">
    <source>
        <dbReference type="ARBA" id="ARBA00004651"/>
    </source>
</evidence>
<name>A0AA41YHL2_9PROT</name>
<keyword evidence="7 9" id="KW-0472">Membrane</keyword>
<evidence type="ECO:0000256" key="3">
    <source>
        <dbReference type="ARBA" id="ARBA00022475"/>
    </source>
</evidence>
<dbReference type="RefSeq" id="WP_264712080.1">
    <property type="nucleotide sequence ID" value="NZ_JAPDNT010000001.1"/>
</dbReference>
<feature type="transmembrane region" description="Helical" evidence="9">
    <location>
        <begin position="224"/>
        <end position="251"/>
    </location>
</feature>
<dbReference type="PANTHER" id="PTHR11795">
    <property type="entry name" value="BRANCHED-CHAIN AMINO ACID TRANSPORT SYSTEM PERMEASE PROTEIN LIVH"/>
    <property type="match status" value="1"/>
</dbReference>
<evidence type="ECO:0000256" key="9">
    <source>
        <dbReference type="SAM" id="Phobius"/>
    </source>
</evidence>
<feature type="transmembrane region" description="Helical" evidence="9">
    <location>
        <begin position="95"/>
        <end position="113"/>
    </location>
</feature>
<feature type="transmembrane region" description="Helical" evidence="9">
    <location>
        <begin position="271"/>
        <end position="294"/>
    </location>
</feature>
<dbReference type="AlphaFoldDB" id="A0AA41YHL2"/>
<dbReference type="PANTHER" id="PTHR11795:SF442">
    <property type="entry name" value="ABC TRANSPORTER ATP-BINDING PROTEIN"/>
    <property type="match status" value="1"/>
</dbReference>
<protein>
    <submittedName>
        <fullName evidence="10">Branched-chain amino acid ABC transporter permease</fullName>
    </submittedName>
</protein>
<dbReference type="CDD" id="cd06582">
    <property type="entry name" value="TM_PBP1_LivH_like"/>
    <property type="match status" value="1"/>
</dbReference>
<gene>
    <name evidence="10" type="ORF">OL599_02845</name>
</gene>
<feature type="transmembrane region" description="Helical" evidence="9">
    <location>
        <begin position="60"/>
        <end position="83"/>
    </location>
</feature>
<evidence type="ECO:0000256" key="4">
    <source>
        <dbReference type="ARBA" id="ARBA00022692"/>
    </source>
</evidence>
<dbReference type="InterPro" id="IPR052157">
    <property type="entry name" value="BCAA_transport_permease"/>
</dbReference>
<evidence type="ECO:0000313" key="11">
    <source>
        <dbReference type="Proteomes" id="UP001165679"/>
    </source>
</evidence>
<accession>A0AA41YHL2</accession>
<feature type="transmembrane region" description="Helical" evidence="9">
    <location>
        <begin position="190"/>
        <end position="212"/>
    </location>
</feature>
<comment type="caution">
    <text evidence="10">The sequence shown here is derived from an EMBL/GenBank/DDBJ whole genome shotgun (WGS) entry which is preliminary data.</text>
</comment>
<evidence type="ECO:0000256" key="2">
    <source>
        <dbReference type="ARBA" id="ARBA00022448"/>
    </source>
</evidence>
<sequence>MTLLVVQALNGVQLGLLLFLIAAGLTLVFGVMDFINLAHGVQYMLGAYLGVAFAGLTGSFWLGLLLASVVAGVTGIALERLVFRHLYGRSHLDQVLATFGVILTLNEAVRVLWGTAPLQMPMPDALSGSFQLMEGLRYPVYRVALIVAGLLVAVGLAWAVNCTRAGMLIRAGASNAAMVSALGVDIGRLFTLVFGIGAMLAGFAGVMAAPLVSVEPSMGDNLLILAFVVIVIGGVGAIRGAFVAALMVGLVDTLGRTMVTDAFKAALGASAAARVGPAVASMLIYLVMAAVLAIRPAGLFPAARDA</sequence>
<feature type="transmembrane region" description="Helical" evidence="9">
    <location>
        <begin position="140"/>
        <end position="160"/>
    </location>
</feature>
<keyword evidence="4 9" id="KW-0812">Transmembrane</keyword>
<dbReference type="GO" id="GO:0006865">
    <property type="term" value="P:amino acid transport"/>
    <property type="evidence" value="ECO:0007669"/>
    <property type="project" value="UniProtKB-KW"/>
</dbReference>
<organism evidence="10 11">
    <name type="scientific">Limobrevibacterium gyesilva</name>
    <dbReference type="NCBI Taxonomy" id="2991712"/>
    <lineage>
        <taxon>Bacteria</taxon>
        <taxon>Pseudomonadati</taxon>
        <taxon>Pseudomonadota</taxon>
        <taxon>Alphaproteobacteria</taxon>
        <taxon>Acetobacterales</taxon>
        <taxon>Acetobacteraceae</taxon>
        <taxon>Limobrevibacterium</taxon>
    </lineage>
</organism>
<evidence type="ECO:0000313" key="10">
    <source>
        <dbReference type="EMBL" id="MCW3473504.1"/>
    </source>
</evidence>
<comment type="similarity">
    <text evidence="8">Belongs to the binding-protein-dependent transport system permease family. LivHM subfamily.</text>
</comment>
<reference evidence="10" key="2">
    <citation type="submission" date="2022-10" db="EMBL/GenBank/DDBJ databases">
        <authorList>
            <person name="Trinh H.N."/>
        </authorList>
    </citation>
    <scope>NUCLEOTIDE SEQUENCE</scope>
    <source>
        <strain evidence="10">RN2-1</strain>
    </source>
</reference>
<keyword evidence="5" id="KW-0029">Amino-acid transport</keyword>
<evidence type="ECO:0000256" key="6">
    <source>
        <dbReference type="ARBA" id="ARBA00022989"/>
    </source>
</evidence>
<evidence type="ECO:0000256" key="8">
    <source>
        <dbReference type="ARBA" id="ARBA00037998"/>
    </source>
</evidence>
<feature type="transmembrane region" description="Helical" evidence="9">
    <location>
        <begin position="37"/>
        <end position="54"/>
    </location>
</feature>
<proteinExistence type="inferred from homology"/>
<dbReference type="Pfam" id="PF02653">
    <property type="entry name" value="BPD_transp_2"/>
    <property type="match status" value="1"/>
</dbReference>
<keyword evidence="11" id="KW-1185">Reference proteome</keyword>
<dbReference type="EMBL" id="JAPDNT010000001">
    <property type="protein sequence ID" value="MCW3473504.1"/>
    <property type="molecule type" value="Genomic_DNA"/>
</dbReference>
<evidence type="ECO:0000256" key="5">
    <source>
        <dbReference type="ARBA" id="ARBA00022970"/>
    </source>
</evidence>
<evidence type="ECO:0000256" key="7">
    <source>
        <dbReference type="ARBA" id="ARBA00023136"/>
    </source>
</evidence>
<comment type="subcellular location">
    <subcellularLocation>
        <location evidence="1">Cell membrane</location>
        <topology evidence="1">Multi-pass membrane protein</topology>
    </subcellularLocation>
</comment>
<reference evidence="10" key="1">
    <citation type="submission" date="2022-09" db="EMBL/GenBank/DDBJ databases">
        <title>Rhodovastum sp. nov. RN2-1 isolated from soil in Seongnam, South Korea.</title>
        <authorList>
            <person name="Le N.T."/>
        </authorList>
    </citation>
    <scope>NUCLEOTIDE SEQUENCE</scope>
    <source>
        <strain evidence="10">RN2-1</strain>
    </source>
</reference>
<dbReference type="InterPro" id="IPR001851">
    <property type="entry name" value="ABC_transp_permease"/>
</dbReference>